<keyword evidence="2" id="KW-0732">Signal</keyword>
<evidence type="ECO:0000256" key="1">
    <source>
        <dbReference type="SAM" id="MobiDB-lite"/>
    </source>
</evidence>
<name>A0ABQ0CDV6_9HYPO</name>
<evidence type="ECO:0000313" key="4">
    <source>
        <dbReference type="Proteomes" id="UP001562357"/>
    </source>
</evidence>
<sequence>MTRVIRSLLRVLPILATSITMVNAEDFAVRIPAPENPNLPTVAFNETELFRVLDHQGNKTSPVMLEDGTASPHHLDKKSPAMLEYRASNPPPGPPPNPWPNGECPKPLYVDSYDDRVCDAKFARDENNKPDGTIVYAAWSSKCTRAYRKITCKLCFGHRVPNPHVSL</sequence>
<keyword evidence="4" id="KW-1185">Reference proteome</keyword>
<feature type="signal peptide" evidence="2">
    <location>
        <begin position="1"/>
        <end position="24"/>
    </location>
</feature>
<accession>A0ABQ0CDV6</accession>
<proteinExistence type="predicted"/>
<gene>
    <name evidence="3" type="primary">g86</name>
    <name evidence="3" type="ORF">EsDP_00000086</name>
</gene>
<feature type="compositionally biased region" description="Pro residues" evidence="1">
    <location>
        <begin position="89"/>
        <end position="99"/>
    </location>
</feature>
<organism evidence="3 4">
    <name type="scientific">Epichloe bromicola</name>
    <dbReference type="NCBI Taxonomy" id="79588"/>
    <lineage>
        <taxon>Eukaryota</taxon>
        <taxon>Fungi</taxon>
        <taxon>Dikarya</taxon>
        <taxon>Ascomycota</taxon>
        <taxon>Pezizomycotina</taxon>
        <taxon>Sordariomycetes</taxon>
        <taxon>Hypocreomycetidae</taxon>
        <taxon>Hypocreales</taxon>
        <taxon>Clavicipitaceae</taxon>
        <taxon>Epichloe</taxon>
    </lineage>
</organism>
<comment type="caution">
    <text evidence="3">The sequence shown here is derived from an EMBL/GenBank/DDBJ whole genome shotgun (WGS) entry which is preliminary data.</text>
</comment>
<dbReference type="Proteomes" id="UP001562357">
    <property type="component" value="Unassembled WGS sequence"/>
</dbReference>
<protein>
    <submittedName>
        <fullName evidence="3">Uncharacterized protein</fullName>
    </submittedName>
</protein>
<evidence type="ECO:0000256" key="2">
    <source>
        <dbReference type="SAM" id="SignalP"/>
    </source>
</evidence>
<evidence type="ECO:0000313" key="3">
    <source>
        <dbReference type="EMBL" id="GAB0131624.1"/>
    </source>
</evidence>
<reference evidence="4" key="1">
    <citation type="submission" date="2024-06" db="EMBL/GenBank/DDBJ databases">
        <title>Draft Genome Sequences of Epichloe bromicola Strains Isolated from Elymus ciliaris.</title>
        <authorList>
            <consortium name="Epichloe bromicola genome sequencing consortium"/>
            <person name="Miura A."/>
            <person name="Imano S."/>
            <person name="Ashida A."/>
            <person name="Sato I."/>
            <person name="Chiba S."/>
            <person name="Tanaka A."/>
            <person name="Camagna M."/>
            <person name="Takemoto D."/>
        </authorList>
    </citation>
    <scope>NUCLEOTIDE SEQUENCE [LARGE SCALE GENOMIC DNA]</scope>
    <source>
        <strain evidence="4">DP</strain>
    </source>
</reference>
<dbReference type="EMBL" id="BAAFGZ010000002">
    <property type="protein sequence ID" value="GAB0131624.1"/>
    <property type="molecule type" value="Genomic_DNA"/>
</dbReference>
<feature type="region of interest" description="Disordered" evidence="1">
    <location>
        <begin position="60"/>
        <end position="105"/>
    </location>
</feature>
<feature type="chain" id="PRO_5047517911" evidence="2">
    <location>
        <begin position="25"/>
        <end position="167"/>
    </location>
</feature>